<comment type="caution">
    <text evidence="7">Lacks conserved residue(s) required for the propagation of feature annotation.</text>
</comment>
<evidence type="ECO:0000256" key="7">
    <source>
        <dbReference type="RuleBase" id="RU363059"/>
    </source>
</evidence>
<feature type="transmembrane region" description="Helical" evidence="7">
    <location>
        <begin position="90"/>
        <end position="112"/>
    </location>
</feature>
<dbReference type="STRING" id="34508.A0A4U5P7T7"/>
<keyword evidence="4 7" id="KW-0256">Endoplasmic reticulum</keyword>
<dbReference type="PANTHER" id="PTHR11009">
    <property type="entry name" value="DER1-LIKE PROTEIN, DERLIN"/>
    <property type="match status" value="1"/>
</dbReference>
<dbReference type="OrthoDB" id="19102at2759"/>
<sequence>MSVFMVFLRPKLCLQFCALLTSFIGPHENSPKMSDFGDWYRGIPEITRYWMTGCVTASLLGRVGMFSPYSMLLDWSLFAYKFQIWRPLTALFYYPISPQTGFHWLFMMYLMYSYGKSTETGVFSGRPADFLFMLFFNWICSVIISFATGFYFLLEPMVVSVLYVWCQHNKDQIVSFLFGAQFKAQYLPWVLVAFNLILRGTMIELAGVVVGHIYYFLMFSYPQEFGGSVLLKTPEILYKWFPSTVAGVHGFGSAPEGRRAAAGNAGGHQWGRGQQLGSN</sequence>
<evidence type="ECO:0000256" key="1">
    <source>
        <dbReference type="ARBA" id="ARBA00004477"/>
    </source>
</evidence>
<dbReference type="InterPro" id="IPR007599">
    <property type="entry name" value="DER1"/>
</dbReference>
<feature type="region of interest" description="Disordered" evidence="8">
    <location>
        <begin position="259"/>
        <end position="279"/>
    </location>
</feature>
<gene>
    <name evidence="9" type="ORF">L596_006999</name>
</gene>
<feature type="transmembrane region" description="Helical" evidence="7">
    <location>
        <begin position="132"/>
        <end position="165"/>
    </location>
</feature>
<dbReference type="GO" id="GO:0006950">
    <property type="term" value="P:response to stress"/>
    <property type="evidence" value="ECO:0007669"/>
    <property type="project" value="UniProtKB-ARBA"/>
</dbReference>
<organism evidence="9">
    <name type="scientific">Steinernema carpocapsae</name>
    <name type="common">Entomopathogenic nematode</name>
    <dbReference type="NCBI Taxonomy" id="34508"/>
    <lineage>
        <taxon>Eukaryota</taxon>
        <taxon>Metazoa</taxon>
        <taxon>Ecdysozoa</taxon>
        <taxon>Nematoda</taxon>
        <taxon>Chromadorea</taxon>
        <taxon>Rhabditida</taxon>
        <taxon>Tylenchina</taxon>
        <taxon>Panagrolaimomorpha</taxon>
        <taxon>Strongyloidoidea</taxon>
        <taxon>Steinernematidae</taxon>
        <taxon>Steinernema</taxon>
    </lineage>
</organism>
<evidence type="ECO:0000256" key="4">
    <source>
        <dbReference type="ARBA" id="ARBA00022824"/>
    </source>
</evidence>
<protein>
    <recommendedName>
        <fullName evidence="7">Derlin</fullName>
    </recommendedName>
</protein>
<comment type="similarity">
    <text evidence="2 7">Belongs to the derlin family.</text>
</comment>
<evidence type="ECO:0000256" key="2">
    <source>
        <dbReference type="ARBA" id="ARBA00008917"/>
    </source>
</evidence>
<comment type="caution">
    <text evidence="9">The sequence shown here is derived from an EMBL/GenBank/DDBJ whole genome shotgun (WGS) entry which is preliminary data.</text>
</comment>
<accession>A0A4U5P7T7</accession>
<reference evidence="9" key="2">
    <citation type="journal article" date="2015" name="Genome Biol.">
        <title>Comparative genomics of Steinernema reveals deeply conserved gene regulatory networks.</title>
        <authorList>
            <person name="Dillman A.R."/>
            <person name="Macchietto M."/>
            <person name="Porter C.F."/>
            <person name="Rogers A."/>
            <person name="Williams B."/>
            <person name="Antoshechkin I."/>
            <person name="Lee M.M."/>
            <person name="Goodwin Z."/>
            <person name="Lu X."/>
            <person name="Lewis E.E."/>
            <person name="Goodrich-Blair H."/>
            <person name="Stock S.P."/>
            <person name="Adams B.J."/>
            <person name="Sternberg P.W."/>
            <person name="Mortazavi A."/>
        </authorList>
    </citation>
    <scope>NUCLEOTIDE SEQUENCE [LARGE SCALE GENOMIC DNA]</scope>
    <source>
        <strain evidence="9">ALL</strain>
    </source>
</reference>
<proteinExistence type="inferred from homology"/>
<dbReference type="GO" id="GO:0005789">
    <property type="term" value="C:endoplasmic reticulum membrane"/>
    <property type="evidence" value="ECO:0007669"/>
    <property type="project" value="UniProtKB-SubCell"/>
</dbReference>
<evidence type="ECO:0000256" key="3">
    <source>
        <dbReference type="ARBA" id="ARBA00022692"/>
    </source>
</evidence>
<evidence type="ECO:0000313" key="9">
    <source>
        <dbReference type="EMBL" id="TKR92319.1"/>
    </source>
</evidence>
<comment type="subcellular location">
    <subcellularLocation>
        <location evidence="1 7">Endoplasmic reticulum membrane</location>
        <topology evidence="1 7">Multi-pass membrane protein</topology>
    </subcellularLocation>
</comment>
<keyword evidence="3 7" id="KW-0812">Transmembrane</keyword>
<feature type="transmembrane region" description="Helical" evidence="7">
    <location>
        <begin position="186"/>
        <end position="215"/>
    </location>
</feature>
<dbReference type="InterPro" id="IPR035952">
    <property type="entry name" value="Rhomboid-like_sf"/>
</dbReference>
<dbReference type="AlphaFoldDB" id="A0A4U5P7T7"/>
<evidence type="ECO:0000256" key="6">
    <source>
        <dbReference type="ARBA" id="ARBA00023136"/>
    </source>
</evidence>
<name>A0A4U5P7T7_STECR</name>
<keyword evidence="6 7" id="KW-0472">Membrane</keyword>
<evidence type="ECO:0000256" key="8">
    <source>
        <dbReference type="SAM" id="MobiDB-lite"/>
    </source>
</evidence>
<dbReference type="EMBL" id="AZBU02000002">
    <property type="protein sequence ID" value="TKR92319.1"/>
    <property type="molecule type" value="Genomic_DNA"/>
</dbReference>
<comment type="function">
    <text evidence="7">May be involved in the degradation of misfolded endoplasmic reticulum (ER) luminal proteins.</text>
</comment>
<dbReference type="SUPFAM" id="SSF144091">
    <property type="entry name" value="Rhomboid-like"/>
    <property type="match status" value="1"/>
</dbReference>
<keyword evidence="5 7" id="KW-1133">Transmembrane helix</keyword>
<reference evidence="9" key="3">
    <citation type="journal article" date="2019" name="G3 (Bethesda)">
        <title>Hybrid Assembly of the Genome of the Entomopathogenic Nematode Steinernema carpocapsae Identifies the X-Chromosome.</title>
        <authorList>
            <person name="Serra L."/>
            <person name="Macchietto M."/>
            <person name="Macias-Munoz A."/>
            <person name="McGill C.J."/>
            <person name="Rodriguez I.M."/>
            <person name="Rodriguez B."/>
            <person name="Murad R."/>
            <person name="Mortazavi A."/>
        </authorList>
    </citation>
    <scope>NUCLEOTIDE SEQUENCE</scope>
    <source>
        <strain evidence="9">ALL</strain>
    </source>
</reference>
<reference evidence="9" key="1">
    <citation type="submission" date="2013-11" db="EMBL/GenBank/DDBJ databases">
        <authorList>
            <person name="Sternberg P."/>
            <person name="Dillman A."/>
            <person name="Macchietto M."/>
        </authorList>
    </citation>
    <scope>NUCLEOTIDE SEQUENCE</scope>
    <source>
        <strain evidence="9">ALL</strain>
    </source>
</reference>
<evidence type="ECO:0000256" key="5">
    <source>
        <dbReference type="ARBA" id="ARBA00022989"/>
    </source>
</evidence>
<dbReference type="Pfam" id="PF04511">
    <property type="entry name" value="DER1"/>
    <property type="match status" value="1"/>
</dbReference>